<comment type="caution">
    <text evidence="2">The sequence shown here is derived from an EMBL/GenBank/DDBJ whole genome shotgun (WGS) entry which is preliminary data.</text>
</comment>
<dbReference type="Gene3D" id="3.10.450.40">
    <property type="match status" value="1"/>
</dbReference>
<dbReference type="SUPFAM" id="SSF54403">
    <property type="entry name" value="Cystatin/monellin"/>
    <property type="match status" value="2"/>
</dbReference>
<reference evidence="2 3" key="1">
    <citation type="submission" date="2020-08" db="EMBL/GenBank/DDBJ databases">
        <title>Cohnella phylogeny.</title>
        <authorList>
            <person name="Dunlap C."/>
        </authorList>
    </citation>
    <scope>NUCLEOTIDE SEQUENCE [LARGE SCALE GENOMIC DNA]</scope>
    <source>
        <strain evidence="2 3">DSM 28246</strain>
    </source>
</reference>
<accession>A0A7X0VHE8</accession>
<name>A0A7X0VHE8_9BACL</name>
<dbReference type="InterPro" id="IPR041401">
    <property type="entry name" value="TseB-like_dom"/>
</dbReference>
<evidence type="ECO:0000313" key="3">
    <source>
        <dbReference type="Proteomes" id="UP000547209"/>
    </source>
</evidence>
<evidence type="ECO:0000259" key="1">
    <source>
        <dbReference type="Pfam" id="PF17881"/>
    </source>
</evidence>
<organism evidence="2 3">
    <name type="scientific">Cohnella nanjingensis</name>
    <dbReference type="NCBI Taxonomy" id="1387779"/>
    <lineage>
        <taxon>Bacteria</taxon>
        <taxon>Bacillati</taxon>
        <taxon>Bacillota</taxon>
        <taxon>Bacilli</taxon>
        <taxon>Bacillales</taxon>
        <taxon>Paenibacillaceae</taxon>
        <taxon>Cohnella</taxon>
    </lineage>
</organism>
<dbReference type="AlphaFoldDB" id="A0A7X0VHE8"/>
<sequence length="175" mass="19706">MSLSRTKQRRTPFLSPVRWVLLVASFLLFVAVCLAIYVRNADSAYRNASHAAMATAKREAGLTSIDEVDKHVWEEIVWVVHGKDQAGVSWFVWERESGGVVKEQASAGVGRKEIENRFETGHPGKPIVRLLPGWFANQPAWELRYVDDAELEREAIDFYAFKDGALLGTYDLPGK</sequence>
<feature type="domain" description="Cell wall elongation regulator TseB-like" evidence="1">
    <location>
        <begin position="52"/>
        <end position="93"/>
    </location>
</feature>
<gene>
    <name evidence="2" type="ORF">H7C19_25760</name>
</gene>
<dbReference type="Pfam" id="PF17881">
    <property type="entry name" value="TseB"/>
    <property type="match status" value="1"/>
</dbReference>
<evidence type="ECO:0000313" key="2">
    <source>
        <dbReference type="EMBL" id="MBB6674092.1"/>
    </source>
</evidence>
<proteinExistence type="predicted"/>
<dbReference type="InterPro" id="IPR046350">
    <property type="entry name" value="Cystatin_sf"/>
</dbReference>
<dbReference type="Proteomes" id="UP000547209">
    <property type="component" value="Unassembled WGS sequence"/>
</dbReference>
<protein>
    <submittedName>
        <fullName evidence="2">DUF5590 domain-containing protein</fullName>
    </submittedName>
</protein>
<keyword evidence="3" id="KW-1185">Reference proteome</keyword>
<dbReference type="RefSeq" id="WP_185671955.1">
    <property type="nucleotide sequence ID" value="NZ_JACJVP010000044.1"/>
</dbReference>
<dbReference type="EMBL" id="JACJVP010000044">
    <property type="protein sequence ID" value="MBB6674092.1"/>
    <property type="molecule type" value="Genomic_DNA"/>
</dbReference>